<evidence type="ECO:0000256" key="4">
    <source>
        <dbReference type="ARBA" id="ARBA00022692"/>
    </source>
</evidence>
<keyword evidence="3" id="KW-1003">Cell membrane</keyword>
<feature type="transmembrane region" description="Helical" evidence="7">
    <location>
        <begin position="156"/>
        <end position="180"/>
    </location>
</feature>
<keyword evidence="4 7" id="KW-0812">Transmembrane</keyword>
<dbReference type="GO" id="GO:0005886">
    <property type="term" value="C:plasma membrane"/>
    <property type="evidence" value="ECO:0007669"/>
    <property type="project" value="UniProtKB-SubCell"/>
</dbReference>
<feature type="transmembrane region" description="Helical" evidence="7">
    <location>
        <begin position="410"/>
        <end position="432"/>
    </location>
</feature>
<keyword evidence="5 7" id="KW-1133">Transmembrane helix</keyword>
<evidence type="ECO:0000256" key="5">
    <source>
        <dbReference type="ARBA" id="ARBA00022989"/>
    </source>
</evidence>
<dbReference type="PANTHER" id="PTHR30509">
    <property type="entry name" value="P-HYDROXYBENZOIC ACID EFFLUX PUMP SUBUNIT-RELATED"/>
    <property type="match status" value="1"/>
</dbReference>
<dbReference type="Pfam" id="PF04632">
    <property type="entry name" value="FUSC"/>
    <property type="match status" value="1"/>
</dbReference>
<feature type="transmembrane region" description="Helical" evidence="7">
    <location>
        <begin position="94"/>
        <end position="111"/>
    </location>
</feature>
<feature type="transmembrane region" description="Helical" evidence="7">
    <location>
        <begin position="23"/>
        <end position="41"/>
    </location>
</feature>
<dbReference type="RefSeq" id="WP_108899587.1">
    <property type="nucleotide sequence ID" value="NZ_CP029185.2"/>
</dbReference>
<dbReference type="KEGG" id="lpv:HYN51_02310"/>
<keyword evidence="2" id="KW-0813">Transport</keyword>
<gene>
    <name evidence="8" type="ORF">HYN51_02310</name>
</gene>
<feature type="transmembrane region" description="Helical" evidence="7">
    <location>
        <begin position="72"/>
        <end position="88"/>
    </location>
</feature>
<keyword evidence="6 7" id="KW-0472">Membrane</keyword>
<accession>A0A2Y9TVE7</accession>
<evidence type="ECO:0000256" key="2">
    <source>
        <dbReference type="ARBA" id="ARBA00022448"/>
    </source>
</evidence>
<evidence type="ECO:0000256" key="6">
    <source>
        <dbReference type="ARBA" id="ARBA00023136"/>
    </source>
</evidence>
<proteinExistence type="predicted"/>
<feature type="transmembrane region" description="Helical" evidence="7">
    <location>
        <begin position="360"/>
        <end position="379"/>
    </location>
</feature>
<feature type="transmembrane region" description="Helical" evidence="7">
    <location>
        <begin position="118"/>
        <end position="136"/>
    </location>
</feature>
<feature type="transmembrane region" description="Helical" evidence="7">
    <location>
        <begin position="438"/>
        <end position="455"/>
    </location>
</feature>
<dbReference type="EMBL" id="CP029185">
    <property type="protein sequence ID" value="AWH87499.1"/>
    <property type="molecule type" value="Genomic_DNA"/>
</dbReference>
<dbReference type="AlphaFoldDB" id="A0A2Y9TVE7"/>
<feature type="transmembrane region" description="Helical" evidence="7">
    <location>
        <begin position="47"/>
        <end position="65"/>
    </location>
</feature>
<dbReference type="OrthoDB" id="9807111at2"/>
<evidence type="ECO:0000256" key="1">
    <source>
        <dbReference type="ARBA" id="ARBA00004651"/>
    </source>
</evidence>
<dbReference type="Proteomes" id="UP000244908">
    <property type="component" value="Chromosome"/>
</dbReference>
<evidence type="ECO:0000256" key="7">
    <source>
        <dbReference type="SAM" id="Phobius"/>
    </source>
</evidence>
<organism evidence="8 9">
    <name type="scientific">Limnobaculum parvum</name>
    <dbReference type="NCBI Taxonomy" id="2172103"/>
    <lineage>
        <taxon>Bacteria</taxon>
        <taxon>Pseudomonadati</taxon>
        <taxon>Pseudomonadota</taxon>
        <taxon>Gammaproteobacteria</taxon>
        <taxon>Enterobacterales</taxon>
        <taxon>Budviciaceae</taxon>
        <taxon>Limnobaculum</taxon>
    </lineage>
</organism>
<name>A0A2Y9TVE7_9GAMM</name>
<evidence type="ECO:0000256" key="3">
    <source>
        <dbReference type="ARBA" id="ARBA00022475"/>
    </source>
</evidence>
<reference evidence="8 9" key="1">
    <citation type="journal article" date="2019" name="Int. J. Syst. Evol. Microbiol.">
        <title>Limnobaculum parvum gen. nov., sp. nov., isolated from a freshwater lake.</title>
        <authorList>
            <person name="Baek C."/>
            <person name="Shin S.K."/>
            <person name="Yi H."/>
        </authorList>
    </citation>
    <scope>NUCLEOTIDE SEQUENCE [LARGE SCALE GENOMIC DNA]</scope>
    <source>
        <strain evidence="8 9">HYN0051</strain>
    </source>
</reference>
<sequence length="678" mass="76975">MNLSWLEWKNTPWGKATQAQWRYALRNAIAMCLALGVAFLLDLDAPYWAMTSAAVVSFPTIGGVISKSIGRILGSLLGALASMLIAGSCLNDPWLFTFAIAGWLSLCTYISNHYQNNVSYAFALAGYTAAIISFSLTNSTDSLQVFNTSQARVCEVVTGILCGAVMMMILPSTSDGSTLLDSLKKMHSRLLEHAESLWHAEMTPQVRTSHEGIINQILTMNVLRIQAVWSHYRLRRRNNILNYMLHQQLRLTSVISGIRRLIINWPERPENLPEVLHRLLTELNKPDTNKYRLAKILQEIYPPDERDFRHRTVWLRLRHFCWLYLESSRWLLRLEATAPDSDLQPPKVKSIAQHTDSTEAAYNALRTFLCIVIGCAYWINTQWDAGASALTLTAISCVLYSATPSPINSVMTLIKAIVLLSIACYMVKFGLIIQIDDFWLFCAFLLPILLTMQMLKLQHPRYASLWGQLIVFMGSFLTITNPPDYDFSSYINDDFGKLAGVILAGAAFQILRPSSDKVKSRRIIQALRRDFMNQLSQKPSQTESYFESMVYHRISQLTQSKDEQARIWVLRWGVVLLNCSHVVWQLRDWEIRSDPLVVVREVCIRCLKGIMTEKGVQQRSLEIALEELLKMSTVLSHHHDASARELAGLIWRLYCSLSQLQQATSDIPATLPEQTKPA</sequence>
<dbReference type="InterPro" id="IPR006726">
    <property type="entry name" value="PHBA_efflux_AaeB/fusaric-R"/>
</dbReference>
<comment type="subcellular location">
    <subcellularLocation>
        <location evidence="1">Cell membrane</location>
        <topology evidence="1">Multi-pass membrane protein</topology>
    </subcellularLocation>
</comment>
<keyword evidence="9" id="KW-1185">Reference proteome</keyword>
<evidence type="ECO:0000313" key="9">
    <source>
        <dbReference type="Proteomes" id="UP000244908"/>
    </source>
</evidence>
<dbReference type="GO" id="GO:0022857">
    <property type="term" value="F:transmembrane transporter activity"/>
    <property type="evidence" value="ECO:0007669"/>
    <property type="project" value="InterPro"/>
</dbReference>
<protein>
    <submittedName>
        <fullName evidence="8">FUSC family protein</fullName>
    </submittedName>
</protein>
<dbReference type="PANTHER" id="PTHR30509:SF9">
    <property type="entry name" value="MULTIDRUG RESISTANCE PROTEIN MDTO"/>
    <property type="match status" value="1"/>
</dbReference>
<evidence type="ECO:0000313" key="8">
    <source>
        <dbReference type="EMBL" id="AWH87499.1"/>
    </source>
</evidence>